<keyword evidence="2" id="KW-1185">Reference proteome</keyword>
<dbReference type="OrthoDB" id="3824971at2"/>
<name>A0A4R4N845_9ACTN</name>
<reference evidence="1 2" key="1">
    <citation type="submission" date="2019-03" db="EMBL/GenBank/DDBJ databases">
        <title>Draft genome sequences of novel Actinobacteria.</title>
        <authorList>
            <person name="Sahin N."/>
            <person name="Ay H."/>
            <person name="Saygin H."/>
        </authorList>
    </citation>
    <scope>NUCLEOTIDE SEQUENCE [LARGE SCALE GENOMIC DNA]</scope>
    <source>
        <strain evidence="1 2">DSM 45347</strain>
    </source>
</reference>
<gene>
    <name evidence="1" type="ORF">E1284_35945</name>
</gene>
<evidence type="ECO:0000313" key="1">
    <source>
        <dbReference type="EMBL" id="TDC05059.1"/>
    </source>
</evidence>
<dbReference type="RefSeq" id="WP_131944619.1">
    <property type="nucleotide sequence ID" value="NZ_BAAAMX010000012.1"/>
</dbReference>
<organism evidence="1 2">
    <name type="scientific">Actinomadura bangladeshensis</name>
    <dbReference type="NCBI Taxonomy" id="453573"/>
    <lineage>
        <taxon>Bacteria</taxon>
        <taxon>Bacillati</taxon>
        <taxon>Actinomycetota</taxon>
        <taxon>Actinomycetes</taxon>
        <taxon>Streptosporangiales</taxon>
        <taxon>Thermomonosporaceae</taxon>
        <taxon>Actinomadura</taxon>
    </lineage>
</organism>
<sequence>MRDHTDLGPDEIAYLCGGRERVAMTVLVRLAGDGQIRISPDRHRVYAERREPRDPVESAALKVVPEVGRVLGLTVLMIAASPAVEEVGRRLRAERLLPGSRVRALWQWGRVRRARRLRRALDQPLSLDALSRVAATGAAGIADRELRTIFETHKWEPPVSIEISIPKPRVNEPLPEVPYRSGLYSAYSDFGGF</sequence>
<evidence type="ECO:0000313" key="2">
    <source>
        <dbReference type="Proteomes" id="UP000295431"/>
    </source>
</evidence>
<comment type="caution">
    <text evidence="1">The sequence shown here is derived from an EMBL/GenBank/DDBJ whole genome shotgun (WGS) entry which is preliminary data.</text>
</comment>
<accession>A0A4R4N845</accession>
<dbReference type="NCBIfam" id="TIGR04222">
    <property type="entry name" value="near_uncomplex"/>
    <property type="match status" value="1"/>
</dbReference>
<dbReference type="AlphaFoldDB" id="A0A4R4N845"/>
<proteinExistence type="predicted"/>
<dbReference type="Proteomes" id="UP000295431">
    <property type="component" value="Unassembled WGS sequence"/>
</dbReference>
<dbReference type="InterPro" id="IPR026467">
    <property type="entry name" value="Ser/Gly_Cys_C_dom"/>
</dbReference>
<dbReference type="EMBL" id="SMJW01000316">
    <property type="protein sequence ID" value="TDC05059.1"/>
    <property type="molecule type" value="Genomic_DNA"/>
</dbReference>
<protein>
    <submittedName>
        <fullName evidence="1">TIGR04222 domain-containing membrane protein</fullName>
    </submittedName>
</protein>